<accession>R7W896</accession>
<feature type="region of interest" description="Disordered" evidence="1">
    <location>
        <begin position="15"/>
        <end position="51"/>
    </location>
</feature>
<dbReference type="AlphaFoldDB" id="R7W896"/>
<organism evidence="2">
    <name type="scientific">Aegilops tauschii</name>
    <name type="common">Tausch's goatgrass</name>
    <name type="synonym">Aegilops squarrosa</name>
    <dbReference type="NCBI Taxonomy" id="37682"/>
    <lineage>
        <taxon>Eukaryota</taxon>
        <taxon>Viridiplantae</taxon>
        <taxon>Streptophyta</taxon>
        <taxon>Embryophyta</taxon>
        <taxon>Tracheophyta</taxon>
        <taxon>Spermatophyta</taxon>
        <taxon>Magnoliopsida</taxon>
        <taxon>Liliopsida</taxon>
        <taxon>Poales</taxon>
        <taxon>Poaceae</taxon>
        <taxon>BOP clade</taxon>
        <taxon>Pooideae</taxon>
        <taxon>Triticodae</taxon>
        <taxon>Triticeae</taxon>
        <taxon>Triticinae</taxon>
        <taxon>Aegilops</taxon>
    </lineage>
</organism>
<evidence type="ECO:0000256" key="1">
    <source>
        <dbReference type="SAM" id="MobiDB-lite"/>
    </source>
</evidence>
<name>R7W896_AEGTA</name>
<proteinExistence type="predicted"/>
<sequence>MIGAARVPLLDALVLGDDDDDSADEPAEEKRMEKKRRPNHQSKLAEGTRTFYKRVELQGKEKRGVLK</sequence>
<reference evidence="2" key="1">
    <citation type="submission" date="2015-06" db="UniProtKB">
        <authorList>
            <consortium name="EnsemblPlants"/>
        </authorList>
    </citation>
    <scope>IDENTIFICATION</scope>
</reference>
<evidence type="ECO:0000313" key="2">
    <source>
        <dbReference type="EnsemblPlants" id="EMT14770"/>
    </source>
</evidence>
<protein>
    <submittedName>
        <fullName evidence="2">Uncharacterized protein</fullName>
    </submittedName>
</protein>
<dbReference type="EnsemblPlants" id="EMT14770">
    <property type="protein sequence ID" value="EMT14770"/>
    <property type="gene ID" value="F775_04010"/>
</dbReference>
<feature type="compositionally biased region" description="Acidic residues" evidence="1">
    <location>
        <begin position="16"/>
        <end position="27"/>
    </location>
</feature>